<evidence type="ECO:0000256" key="1">
    <source>
        <dbReference type="ARBA" id="ARBA00004651"/>
    </source>
</evidence>
<feature type="transmembrane region" description="Helical" evidence="6">
    <location>
        <begin position="67"/>
        <end position="88"/>
    </location>
</feature>
<gene>
    <name evidence="8" type="ORF">ISP18_12335</name>
</gene>
<feature type="transmembrane region" description="Helical" evidence="6">
    <location>
        <begin position="267"/>
        <end position="286"/>
    </location>
</feature>
<name>A0ABW8IJI9_9GAMM</name>
<keyword evidence="2" id="KW-1003">Cell membrane</keyword>
<feature type="domain" description="MASE1" evidence="7">
    <location>
        <begin position="11"/>
        <end position="278"/>
    </location>
</feature>
<feature type="transmembrane region" description="Helical" evidence="6">
    <location>
        <begin position="108"/>
        <end position="131"/>
    </location>
</feature>
<evidence type="ECO:0000256" key="3">
    <source>
        <dbReference type="ARBA" id="ARBA00022692"/>
    </source>
</evidence>
<proteinExistence type="predicted"/>
<keyword evidence="5 6" id="KW-0472">Membrane</keyword>
<keyword evidence="9" id="KW-1185">Reference proteome</keyword>
<keyword evidence="3 6" id="KW-0812">Transmembrane</keyword>
<feature type="transmembrane region" description="Helical" evidence="6">
    <location>
        <begin position="238"/>
        <end position="255"/>
    </location>
</feature>
<accession>A0ABW8IJI9</accession>
<sequence length="505" mass="55848">MLRQIAVLLGYAAGYTALHAISFSHWSIFAGFELAALILLPYRYWFALAVGEMIPSASVAIDCVNSFGLTWALLKAFPSICFVMPFVFGCRERLGLLGRRGEFANPTVLVLCAGLAALVVSGYNTFMLSFAPRPLGFEPLHEWMLRYVLGHFLGILTLTPLILAARDAMRGKSLRQLVAEIQDSRLLLESAGILIPTLGMLIWIGSRSAMGSDVRYIAQVAMFLPVVMLALRHGWLGAAISGSAASIAIVVLMPARYDHATVQAQTLMAFVLPTMLIIGTKITAWHRQEQQEKLDMRKALALAQRNYFEGEQQLRRAATMLREMQTMGTTWLRHTTRIEGYQRAQPLMAAASQFIEFCDPLEGTGRSLPHAVQKGSLAQVLALHHVPFRATYYGGVSTLPTTLHLAIYRMICASVAQLAEQDYLGEVVISVRCRQYRSQRWVVLRVLGKEARGASLSHTGTAALQQLSRHNSFQSLRDSAATFGGAARQRTRGRWRHLTIALSDA</sequence>
<evidence type="ECO:0000256" key="4">
    <source>
        <dbReference type="ARBA" id="ARBA00022989"/>
    </source>
</evidence>
<organism evidence="8 9">
    <name type="scientific">Dyella humi</name>
    <dbReference type="NCBI Taxonomy" id="1770547"/>
    <lineage>
        <taxon>Bacteria</taxon>
        <taxon>Pseudomonadati</taxon>
        <taxon>Pseudomonadota</taxon>
        <taxon>Gammaproteobacteria</taxon>
        <taxon>Lysobacterales</taxon>
        <taxon>Rhodanobacteraceae</taxon>
        <taxon>Dyella</taxon>
    </lineage>
</organism>
<dbReference type="Proteomes" id="UP001620409">
    <property type="component" value="Unassembled WGS sequence"/>
</dbReference>
<feature type="transmembrane region" description="Helical" evidence="6">
    <location>
        <begin position="143"/>
        <end position="165"/>
    </location>
</feature>
<comment type="subcellular location">
    <subcellularLocation>
        <location evidence="1">Cell membrane</location>
        <topology evidence="1">Multi-pass membrane protein</topology>
    </subcellularLocation>
</comment>
<evidence type="ECO:0000313" key="9">
    <source>
        <dbReference type="Proteomes" id="UP001620409"/>
    </source>
</evidence>
<evidence type="ECO:0000256" key="2">
    <source>
        <dbReference type="ARBA" id="ARBA00022475"/>
    </source>
</evidence>
<evidence type="ECO:0000256" key="5">
    <source>
        <dbReference type="ARBA" id="ARBA00023136"/>
    </source>
</evidence>
<dbReference type="Pfam" id="PF05231">
    <property type="entry name" value="MASE1"/>
    <property type="match status" value="1"/>
</dbReference>
<keyword evidence="4 6" id="KW-1133">Transmembrane helix</keyword>
<feature type="transmembrane region" description="Helical" evidence="6">
    <location>
        <begin position="186"/>
        <end position="204"/>
    </location>
</feature>
<evidence type="ECO:0000259" key="7">
    <source>
        <dbReference type="Pfam" id="PF05231"/>
    </source>
</evidence>
<evidence type="ECO:0000313" key="8">
    <source>
        <dbReference type="EMBL" id="MFK2855381.1"/>
    </source>
</evidence>
<feature type="transmembrane region" description="Helical" evidence="6">
    <location>
        <begin position="12"/>
        <end position="32"/>
    </location>
</feature>
<evidence type="ECO:0000256" key="6">
    <source>
        <dbReference type="SAM" id="Phobius"/>
    </source>
</evidence>
<dbReference type="RefSeq" id="WP_380012128.1">
    <property type="nucleotide sequence ID" value="NZ_JADIKI010000023.1"/>
</dbReference>
<comment type="caution">
    <text evidence="8">The sequence shown here is derived from an EMBL/GenBank/DDBJ whole genome shotgun (WGS) entry which is preliminary data.</text>
</comment>
<protein>
    <submittedName>
        <fullName evidence="8">MASE1 domain-containing protein</fullName>
    </submittedName>
</protein>
<dbReference type="EMBL" id="JADIKI010000023">
    <property type="protein sequence ID" value="MFK2855381.1"/>
    <property type="molecule type" value="Genomic_DNA"/>
</dbReference>
<reference evidence="8 9" key="1">
    <citation type="submission" date="2020-10" db="EMBL/GenBank/DDBJ databases">
        <title>Phylogeny of dyella-like bacteria.</title>
        <authorList>
            <person name="Fu J."/>
        </authorList>
    </citation>
    <scope>NUCLEOTIDE SEQUENCE [LARGE SCALE GENOMIC DNA]</scope>
    <source>
        <strain evidence="8 9">DHG40</strain>
    </source>
</reference>
<dbReference type="InterPro" id="IPR007895">
    <property type="entry name" value="MASE1"/>
</dbReference>